<dbReference type="AlphaFoldDB" id="A0A7Z0PEY4"/>
<feature type="domain" description="DUF4300" evidence="1">
    <location>
        <begin position="27"/>
        <end position="278"/>
    </location>
</feature>
<evidence type="ECO:0000313" key="3">
    <source>
        <dbReference type="Proteomes" id="UP000526184"/>
    </source>
</evidence>
<dbReference type="RefSeq" id="WP_067321117.1">
    <property type="nucleotide sequence ID" value="NZ_CBCRWS010000001.1"/>
</dbReference>
<dbReference type="InterPro" id="IPR025389">
    <property type="entry name" value="DUF4300"/>
</dbReference>
<sequence length="288" mass="33625">MKKILIIIITVITIISCNQKANNDVIMYSNLAGEKSQTFVKNLLIENGIKEENVDSFLEQVKLFNEAVENKDLIDDFKQIDNLESLEYDVEFMIEKLEKKYPDFVGCNCRITSYTIMKDLINIENDGKINGSSNFLFLDKNSLENIPLELKLDRDKFISLYTDIPTEKTKDYNIHLKNIQTEWENRKISFTNDNISMISVFLHSDLDEPNSLFIGHIGVLVKNKDKFVFIEKLSFQEPYQVIIFNNKTELNDYLMNHYDTSYNQPTAHAMLLENNKLLETYKIKEEGK</sequence>
<name>A0A7Z0PEY4_9FUSO</name>
<dbReference type="PROSITE" id="PS51257">
    <property type="entry name" value="PROKAR_LIPOPROTEIN"/>
    <property type="match status" value="1"/>
</dbReference>
<organism evidence="2 3">
    <name type="scientific">Streptobacillus felis</name>
    <dbReference type="NCBI Taxonomy" id="1384509"/>
    <lineage>
        <taxon>Bacteria</taxon>
        <taxon>Fusobacteriati</taxon>
        <taxon>Fusobacteriota</taxon>
        <taxon>Fusobacteriia</taxon>
        <taxon>Fusobacteriales</taxon>
        <taxon>Leptotrichiaceae</taxon>
        <taxon>Streptobacillus</taxon>
    </lineage>
</organism>
<dbReference type="Pfam" id="PF14133">
    <property type="entry name" value="DUF4300"/>
    <property type="match status" value="1"/>
</dbReference>
<dbReference type="OrthoDB" id="3267930at2"/>
<evidence type="ECO:0000259" key="1">
    <source>
        <dbReference type="Pfam" id="PF14133"/>
    </source>
</evidence>
<evidence type="ECO:0000313" key="2">
    <source>
        <dbReference type="EMBL" id="NYV27287.1"/>
    </source>
</evidence>
<comment type="caution">
    <text evidence="2">The sequence shown here is derived from an EMBL/GenBank/DDBJ whole genome shotgun (WGS) entry which is preliminary data.</text>
</comment>
<reference evidence="2 3" key="1">
    <citation type="submission" date="2020-05" db="EMBL/GenBank/DDBJ databases">
        <title>Streptobacillus felis strain LHL191014123.</title>
        <authorList>
            <person name="Fawzy A."/>
            <person name="Rau J."/>
            <person name="Risse K."/>
            <person name="Schauerte N."/>
            <person name="Geiger C."/>
            <person name="Blom J."/>
            <person name="Imirzalioglu C."/>
            <person name="Falgenhauer J."/>
            <person name="Bach A."/>
            <person name="Herden C."/>
            <person name="Eisenberg T."/>
        </authorList>
    </citation>
    <scope>NUCLEOTIDE SEQUENCE [LARGE SCALE GENOMIC DNA]</scope>
    <source>
        <strain evidence="2 3">LHL191014123</strain>
    </source>
</reference>
<accession>A0A7Z0PEY4</accession>
<keyword evidence="3" id="KW-1185">Reference proteome</keyword>
<proteinExistence type="predicted"/>
<protein>
    <submittedName>
        <fullName evidence="2">DUF4300 family protein</fullName>
    </submittedName>
</protein>
<dbReference type="EMBL" id="JABMKT010000001">
    <property type="protein sequence ID" value="NYV27287.1"/>
    <property type="molecule type" value="Genomic_DNA"/>
</dbReference>
<dbReference type="Proteomes" id="UP000526184">
    <property type="component" value="Unassembled WGS sequence"/>
</dbReference>
<gene>
    <name evidence="2" type="ORF">HP397_00400</name>
</gene>